<feature type="region of interest" description="Disordered" evidence="1">
    <location>
        <begin position="108"/>
        <end position="135"/>
    </location>
</feature>
<dbReference type="GO" id="GO:0032050">
    <property type="term" value="F:clathrin heavy chain binding"/>
    <property type="evidence" value="ECO:0007669"/>
    <property type="project" value="TreeGrafter"/>
</dbReference>
<dbReference type="InterPro" id="IPR013809">
    <property type="entry name" value="ENTH"/>
</dbReference>
<dbReference type="InterPro" id="IPR008942">
    <property type="entry name" value="ENTH_VHS"/>
</dbReference>
<sequence length="135" mass="14862">MSRQRPPGMSGSFEKSIKGGTKIKLAPPKAKYVEHILIATHAGEAGVAEIFKTLQNRLRDSTWTIVFKSLIIVHLMIREGEPNVTLKYVADSPSKLAISNFSDGTSKEYSMASARGPTESGSTHLYRNRGYPPQK</sequence>
<dbReference type="PANTHER" id="PTHR22951">
    <property type="entry name" value="CLATHRIN ASSEMBLY PROTEIN"/>
    <property type="match status" value="1"/>
</dbReference>
<dbReference type="AlphaFoldDB" id="A0AAD9ZI53"/>
<dbReference type="Gene3D" id="1.25.40.90">
    <property type="match status" value="1"/>
</dbReference>
<evidence type="ECO:0000259" key="2">
    <source>
        <dbReference type="PROSITE" id="PS50942"/>
    </source>
</evidence>
<evidence type="ECO:0000313" key="3">
    <source>
        <dbReference type="EMBL" id="KAK3178103.1"/>
    </source>
</evidence>
<dbReference type="InterPro" id="IPR011417">
    <property type="entry name" value="ANTH_dom"/>
</dbReference>
<dbReference type="PANTHER" id="PTHR22951:SF5">
    <property type="entry name" value="PHOSPHATIDYLINOSITOL-BINDING CLATHRIN ASSEMBLY PROTEIN LAP"/>
    <property type="match status" value="1"/>
</dbReference>
<dbReference type="SMART" id="SM00273">
    <property type="entry name" value="ENTH"/>
    <property type="match status" value="1"/>
</dbReference>
<evidence type="ECO:0000256" key="1">
    <source>
        <dbReference type="SAM" id="MobiDB-lite"/>
    </source>
</evidence>
<organism evidence="3 4">
    <name type="scientific">Lepraria neglecta</name>
    <dbReference type="NCBI Taxonomy" id="209136"/>
    <lineage>
        <taxon>Eukaryota</taxon>
        <taxon>Fungi</taxon>
        <taxon>Dikarya</taxon>
        <taxon>Ascomycota</taxon>
        <taxon>Pezizomycotina</taxon>
        <taxon>Lecanoromycetes</taxon>
        <taxon>OSLEUM clade</taxon>
        <taxon>Lecanoromycetidae</taxon>
        <taxon>Lecanorales</taxon>
        <taxon>Lecanorineae</taxon>
        <taxon>Stereocaulaceae</taxon>
        <taxon>Lepraria</taxon>
    </lineage>
</organism>
<dbReference type="GO" id="GO:0072583">
    <property type="term" value="P:clathrin-dependent endocytosis"/>
    <property type="evidence" value="ECO:0007669"/>
    <property type="project" value="InterPro"/>
</dbReference>
<dbReference type="PROSITE" id="PS50942">
    <property type="entry name" value="ENTH"/>
    <property type="match status" value="1"/>
</dbReference>
<dbReference type="GO" id="GO:0000149">
    <property type="term" value="F:SNARE binding"/>
    <property type="evidence" value="ECO:0007669"/>
    <property type="project" value="TreeGrafter"/>
</dbReference>
<gene>
    <name evidence="3" type="ORF">OEA41_000236</name>
</gene>
<feature type="domain" description="ENTH" evidence="2">
    <location>
        <begin position="5"/>
        <end position="135"/>
    </location>
</feature>
<comment type="caution">
    <text evidence="3">The sequence shown here is derived from an EMBL/GenBank/DDBJ whole genome shotgun (WGS) entry which is preliminary data.</text>
</comment>
<dbReference type="GO" id="GO:0006900">
    <property type="term" value="P:vesicle budding from membrane"/>
    <property type="evidence" value="ECO:0007669"/>
    <property type="project" value="TreeGrafter"/>
</dbReference>
<dbReference type="GO" id="GO:0005546">
    <property type="term" value="F:phosphatidylinositol-4,5-bisphosphate binding"/>
    <property type="evidence" value="ECO:0007669"/>
    <property type="project" value="TreeGrafter"/>
</dbReference>
<name>A0AAD9ZI53_9LECA</name>
<dbReference type="InterPro" id="IPR045192">
    <property type="entry name" value="AP180-like"/>
</dbReference>
<dbReference type="GO" id="GO:0005905">
    <property type="term" value="C:clathrin-coated pit"/>
    <property type="evidence" value="ECO:0007669"/>
    <property type="project" value="TreeGrafter"/>
</dbReference>
<keyword evidence="4" id="KW-1185">Reference proteome</keyword>
<dbReference type="GO" id="GO:0048268">
    <property type="term" value="P:clathrin coat assembly"/>
    <property type="evidence" value="ECO:0007669"/>
    <property type="project" value="InterPro"/>
</dbReference>
<proteinExistence type="predicted"/>
<protein>
    <recommendedName>
        <fullName evidence="2">ENTH domain-containing protein</fullName>
    </recommendedName>
</protein>
<reference evidence="3" key="1">
    <citation type="submission" date="2022-11" db="EMBL/GenBank/DDBJ databases">
        <title>Chromosomal genome sequence assembly and mating type (MAT) locus characterization of the leprose asexual lichenized fungus Lepraria neglecta (Nyl.) Erichsen.</title>
        <authorList>
            <person name="Allen J.L."/>
            <person name="Pfeffer B."/>
        </authorList>
    </citation>
    <scope>NUCLEOTIDE SEQUENCE</scope>
    <source>
        <strain evidence="3">Allen 5258</strain>
    </source>
</reference>
<dbReference type="GO" id="GO:0005545">
    <property type="term" value="F:1-phosphatidylinositol binding"/>
    <property type="evidence" value="ECO:0007669"/>
    <property type="project" value="TreeGrafter"/>
</dbReference>
<dbReference type="Proteomes" id="UP001276659">
    <property type="component" value="Unassembled WGS sequence"/>
</dbReference>
<dbReference type="SUPFAM" id="SSF48464">
    <property type="entry name" value="ENTH/VHS domain"/>
    <property type="match status" value="1"/>
</dbReference>
<dbReference type="CDD" id="cd16988">
    <property type="entry name" value="ANTH_N_YAP180"/>
    <property type="match status" value="1"/>
</dbReference>
<accession>A0AAD9ZI53</accession>
<dbReference type="Pfam" id="PF07651">
    <property type="entry name" value="ANTH"/>
    <property type="match status" value="1"/>
</dbReference>
<evidence type="ECO:0000313" key="4">
    <source>
        <dbReference type="Proteomes" id="UP001276659"/>
    </source>
</evidence>
<dbReference type="EMBL" id="JASNWA010000003">
    <property type="protein sequence ID" value="KAK3178103.1"/>
    <property type="molecule type" value="Genomic_DNA"/>
</dbReference>
<dbReference type="GO" id="GO:0030136">
    <property type="term" value="C:clathrin-coated vesicle"/>
    <property type="evidence" value="ECO:0007669"/>
    <property type="project" value="TreeGrafter"/>
</dbReference>